<protein>
    <recommendedName>
        <fullName evidence="5">Lipoprotein</fullName>
    </recommendedName>
</protein>
<feature type="chain" id="PRO_5011724171" description="Lipoprotein" evidence="2">
    <location>
        <begin position="25"/>
        <end position="155"/>
    </location>
</feature>
<sequence>MPRSIPVRLGAILLAGGLTLTACGADDPTSATAGTALKDQVMTLLKERGALNVKVTDPGGKDIPCGDDRAKQTFSATGEDASSRQSPGMLNELLLGSMSRVAPHRTTKWNRVSSDLIYISVAIDPTKTTLKFDSSTPGRYVVNGETECLTPAPDL</sequence>
<dbReference type="Proteomes" id="UP000198923">
    <property type="component" value="Unassembled WGS sequence"/>
</dbReference>
<feature type="signal peptide" evidence="2">
    <location>
        <begin position="1"/>
        <end position="24"/>
    </location>
</feature>
<dbReference type="EMBL" id="FNCN01000004">
    <property type="protein sequence ID" value="SDG40753.1"/>
    <property type="molecule type" value="Genomic_DNA"/>
</dbReference>
<accession>A0A1G7TZP7</accession>
<proteinExistence type="predicted"/>
<dbReference type="RefSeq" id="WP_093168803.1">
    <property type="nucleotide sequence ID" value="NZ_FNCN01000004.1"/>
</dbReference>
<evidence type="ECO:0000256" key="1">
    <source>
        <dbReference type="SAM" id="MobiDB-lite"/>
    </source>
</evidence>
<dbReference type="PROSITE" id="PS51257">
    <property type="entry name" value="PROKAR_LIPOPROTEIN"/>
    <property type="match status" value="1"/>
</dbReference>
<gene>
    <name evidence="3" type="ORF">SAMN05421505_10431</name>
</gene>
<evidence type="ECO:0000256" key="2">
    <source>
        <dbReference type="SAM" id="SignalP"/>
    </source>
</evidence>
<keyword evidence="2" id="KW-0732">Signal</keyword>
<feature type="region of interest" description="Disordered" evidence="1">
    <location>
        <begin position="56"/>
        <end position="87"/>
    </location>
</feature>
<evidence type="ECO:0000313" key="4">
    <source>
        <dbReference type="Proteomes" id="UP000198923"/>
    </source>
</evidence>
<dbReference type="OrthoDB" id="3533808at2"/>
<dbReference type="AlphaFoldDB" id="A0A1G7TZP7"/>
<organism evidence="3 4">
    <name type="scientific">Sinosporangium album</name>
    <dbReference type="NCBI Taxonomy" id="504805"/>
    <lineage>
        <taxon>Bacteria</taxon>
        <taxon>Bacillati</taxon>
        <taxon>Actinomycetota</taxon>
        <taxon>Actinomycetes</taxon>
        <taxon>Streptosporangiales</taxon>
        <taxon>Streptosporangiaceae</taxon>
        <taxon>Sinosporangium</taxon>
    </lineage>
</organism>
<keyword evidence="4" id="KW-1185">Reference proteome</keyword>
<reference evidence="3 4" key="1">
    <citation type="submission" date="2016-10" db="EMBL/GenBank/DDBJ databases">
        <authorList>
            <person name="de Groot N.N."/>
        </authorList>
    </citation>
    <scope>NUCLEOTIDE SEQUENCE [LARGE SCALE GENOMIC DNA]</scope>
    <source>
        <strain evidence="3 4">CPCC 201354</strain>
    </source>
</reference>
<evidence type="ECO:0000313" key="3">
    <source>
        <dbReference type="EMBL" id="SDG40753.1"/>
    </source>
</evidence>
<evidence type="ECO:0008006" key="5">
    <source>
        <dbReference type="Google" id="ProtNLM"/>
    </source>
</evidence>
<name>A0A1G7TZP7_9ACTN</name>